<feature type="region of interest" description="Disordered" evidence="1">
    <location>
        <begin position="722"/>
        <end position="753"/>
    </location>
</feature>
<feature type="compositionally biased region" description="Basic and acidic residues" evidence="1">
    <location>
        <begin position="7"/>
        <end position="20"/>
    </location>
</feature>
<feature type="region of interest" description="Disordered" evidence="1">
    <location>
        <begin position="1"/>
        <end position="27"/>
    </location>
</feature>
<keyword evidence="3" id="KW-1185">Reference proteome</keyword>
<name>A0AAX6ML71_9PEZI</name>
<reference evidence="2 3" key="1">
    <citation type="journal article" date="2024" name="Front Chem Biol">
        <title>Unveiling the potential of Daldinia eschscholtzii MFLUCC 19-0629 through bioactivity and bioinformatics studies for enhanced sustainable agriculture production.</title>
        <authorList>
            <person name="Brooks S."/>
            <person name="Weaver J.A."/>
            <person name="Klomchit A."/>
            <person name="Alharthi S.A."/>
            <person name="Onlamun T."/>
            <person name="Nurani R."/>
            <person name="Vong T.K."/>
            <person name="Alberti F."/>
            <person name="Greco C."/>
        </authorList>
    </citation>
    <scope>NUCLEOTIDE SEQUENCE [LARGE SCALE GENOMIC DNA]</scope>
    <source>
        <strain evidence="2">MFLUCC 19-0629</strain>
    </source>
</reference>
<protein>
    <recommendedName>
        <fullName evidence="4">Wings apart-like protein C-terminal domain-containing protein</fullName>
    </recommendedName>
</protein>
<feature type="region of interest" description="Disordered" evidence="1">
    <location>
        <begin position="89"/>
        <end position="123"/>
    </location>
</feature>
<organism evidence="2 3">
    <name type="scientific">Daldinia eschscholtzii</name>
    <dbReference type="NCBI Taxonomy" id="292717"/>
    <lineage>
        <taxon>Eukaryota</taxon>
        <taxon>Fungi</taxon>
        <taxon>Dikarya</taxon>
        <taxon>Ascomycota</taxon>
        <taxon>Pezizomycotina</taxon>
        <taxon>Sordariomycetes</taxon>
        <taxon>Xylariomycetidae</taxon>
        <taxon>Xylariales</taxon>
        <taxon>Hypoxylaceae</taxon>
        <taxon>Daldinia</taxon>
    </lineage>
</organism>
<sequence>MSLNEFKIPDKPRPRSDRAGEASQPWTAARCQRLLRPLLSRIASLRKDAATSLLNNKDDELEQKRRAAAEQPNANCEWLRPRKRVRLTYSQRRSPTNQDGQSTLNKNPKGISTTKHPQQSEGRAVVPGEIVPATPLLRRARGHVVLSPSAASSQPKETFEQPTVGCRRDQYKDLEKRLASLRAQSTSNRHNDLEAIYKSLEALLKATRHTTSRGRGPRSFLDMCLRKVPSYIEELEAWERMEAEQSGNISTLDEVDTSAEIYNYLESIGSNQALGWKHLRIVVRADGLNAVKQAVSEGLFGDDFSQLLIDLCVRIGALSEAEELIATLTDRQYSSPATAGSSFAEIGCFRPLSILWNFANKHGHTSFLLRQYSLLLSNGSLPKDWLATQEFERVWALAARHLSVVEAADDAVAFMNYSVSLLCRRRRTLAGGNDATRLEKDIAVANKQTLFSALTMLAAMSSLGEIELHTASVSEAEIAKIGFIGNRLRYVLRSCMADLELSKSTRSGLGNDLLHLAYYISSSDARADNVISSHLKTNIEQAWRQHVDHNSARSNRTRHRLTDIASFLSSVARSCGRGMNLASHKCLDMLFEQLTDLRLDQEIRDSMKTIAAFSLAQQTNDIKDFIYAEKLACNKHPGAEDGARTRPLFSGYRWEETIGEWVTVSPKRLPRARTRQLRSSSRPDGNRLIEGGERRATQPGVSIYGEAESVPCLEIERAENYKAQPPKTPGTERVNTKKRAYSCSQGDKPQAAMGLRRSKSVVALQAAQPAHSSLDDELGSDKENSNFVVRKKLRRSIDKKTLLGGKLRSSLGSLESAGIPGDDCSDDELCM</sequence>
<dbReference type="Proteomes" id="UP001369815">
    <property type="component" value="Unassembled WGS sequence"/>
</dbReference>
<evidence type="ECO:0000313" key="3">
    <source>
        <dbReference type="Proteomes" id="UP001369815"/>
    </source>
</evidence>
<feature type="compositionally biased region" description="Polar residues" evidence="1">
    <location>
        <begin position="89"/>
        <end position="121"/>
    </location>
</feature>
<evidence type="ECO:0008006" key="4">
    <source>
        <dbReference type="Google" id="ProtNLM"/>
    </source>
</evidence>
<feature type="region of interest" description="Disordered" evidence="1">
    <location>
        <begin position="811"/>
        <end position="831"/>
    </location>
</feature>
<feature type="compositionally biased region" description="Basic and acidic residues" evidence="1">
    <location>
        <begin position="684"/>
        <end position="694"/>
    </location>
</feature>
<dbReference type="AlphaFoldDB" id="A0AAX6ML71"/>
<evidence type="ECO:0000313" key="2">
    <source>
        <dbReference type="EMBL" id="KAK6952931.1"/>
    </source>
</evidence>
<evidence type="ECO:0000256" key="1">
    <source>
        <dbReference type="SAM" id="MobiDB-lite"/>
    </source>
</evidence>
<dbReference type="EMBL" id="JBANMG010000005">
    <property type="protein sequence ID" value="KAK6952931.1"/>
    <property type="molecule type" value="Genomic_DNA"/>
</dbReference>
<proteinExistence type="predicted"/>
<gene>
    <name evidence="2" type="ORF">Daesc_005228</name>
</gene>
<comment type="caution">
    <text evidence="2">The sequence shown here is derived from an EMBL/GenBank/DDBJ whole genome shotgun (WGS) entry which is preliminary data.</text>
</comment>
<accession>A0AAX6ML71</accession>
<feature type="region of interest" description="Disordered" evidence="1">
    <location>
        <begin position="672"/>
        <end position="694"/>
    </location>
</feature>